<dbReference type="NCBIfam" id="TIGR01865">
    <property type="entry name" value="cas_Csn1"/>
    <property type="match status" value="1"/>
</dbReference>
<name>A0A150L5P0_9BACI</name>
<organism evidence="1 2">
    <name type="scientific">Heyndrickxia sporothermodurans</name>
    <dbReference type="NCBI Taxonomy" id="46224"/>
    <lineage>
        <taxon>Bacteria</taxon>
        <taxon>Bacillati</taxon>
        <taxon>Bacillota</taxon>
        <taxon>Bacilli</taxon>
        <taxon>Bacillales</taxon>
        <taxon>Bacillaceae</taxon>
        <taxon>Heyndrickxia</taxon>
    </lineage>
</organism>
<dbReference type="PATRIC" id="fig|46224.3.peg.2845"/>
<dbReference type="OrthoDB" id="2974795at2"/>
<proteinExistence type="predicted"/>
<evidence type="ECO:0000313" key="1">
    <source>
        <dbReference type="EMBL" id="KYD07633.1"/>
    </source>
</evidence>
<gene>
    <name evidence="1" type="ORF">B4102_2930</name>
</gene>
<keyword evidence="2" id="KW-1185">Reference proteome</keyword>
<dbReference type="AlphaFoldDB" id="A0A150L5P0"/>
<dbReference type="GO" id="GO:0003676">
    <property type="term" value="F:nucleic acid binding"/>
    <property type="evidence" value="ECO:0007669"/>
    <property type="project" value="InterPro"/>
</dbReference>
<evidence type="ECO:0000313" key="2">
    <source>
        <dbReference type="Proteomes" id="UP000075666"/>
    </source>
</evidence>
<reference evidence="1 2" key="1">
    <citation type="submission" date="2016-01" db="EMBL/GenBank/DDBJ databases">
        <title>Genome Sequences of Twelve Sporeforming Bacillus Species Isolated from Foods.</title>
        <authorList>
            <person name="Berendsen E.M."/>
            <person name="Wells-Bennik M.H."/>
            <person name="Krawcyk A.O."/>
            <person name="De Jong A."/>
            <person name="Holsappel S."/>
            <person name="Eijlander R.T."/>
            <person name="Kuipers O.P."/>
        </authorList>
    </citation>
    <scope>NUCLEOTIDE SEQUENCE [LARGE SCALE GENOMIC DNA]</scope>
    <source>
        <strain evidence="1 2">B4102</strain>
    </source>
</reference>
<dbReference type="STRING" id="46224.B4102_2930"/>
<dbReference type="InterPro" id="IPR028629">
    <property type="entry name" value="Cas9"/>
</dbReference>
<dbReference type="Proteomes" id="UP000075666">
    <property type="component" value="Unassembled WGS sequence"/>
</dbReference>
<dbReference type="RefSeq" id="WP_066230975.1">
    <property type="nucleotide sequence ID" value="NZ_LQYN01000040.1"/>
</dbReference>
<accession>A0A150L5P0</accession>
<protein>
    <submittedName>
        <fullName evidence="1">Uncharacterized protein</fullName>
    </submittedName>
</protein>
<dbReference type="InterPro" id="IPR036397">
    <property type="entry name" value="RNaseH_sf"/>
</dbReference>
<sequence length="113" mass="13075">MKKVLGLDIGISSVGWGIIDQETGEIIDAGVRLFEEASRNANEERRGFRGSRRLKRRRIHRLERARQLFENNNLPLTGIGKIDPYRARYKSIYGTVTKEELTSALYHLLNFRT</sequence>
<dbReference type="GO" id="GO:0004519">
    <property type="term" value="F:endonuclease activity"/>
    <property type="evidence" value="ECO:0007669"/>
    <property type="project" value="InterPro"/>
</dbReference>
<dbReference type="EMBL" id="LQYN01000040">
    <property type="protein sequence ID" value="KYD07633.1"/>
    <property type="molecule type" value="Genomic_DNA"/>
</dbReference>
<dbReference type="Gene3D" id="3.30.420.10">
    <property type="entry name" value="Ribonuclease H-like superfamily/Ribonuclease H"/>
    <property type="match status" value="1"/>
</dbReference>
<comment type="caution">
    <text evidence="1">The sequence shown here is derived from an EMBL/GenBank/DDBJ whole genome shotgun (WGS) entry which is preliminary data.</text>
</comment>